<evidence type="ECO:0000313" key="3">
    <source>
        <dbReference type="Proteomes" id="UP001497516"/>
    </source>
</evidence>
<dbReference type="EMBL" id="OZ034815">
    <property type="protein sequence ID" value="CAL1370837.1"/>
    <property type="molecule type" value="Genomic_DNA"/>
</dbReference>
<name>A0AAV2DC25_9ROSI</name>
<proteinExistence type="predicted"/>
<feature type="compositionally biased region" description="Polar residues" evidence="1">
    <location>
        <begin position="9"/>
        <end position="19"/>
    </location>
</feature>
<evidence type="ECO:0000256" key="1">
    <source>
        <dbReference type="SAM" id="MobiDB-lite"/>
    </source>
</evidence>
<evidence type="ECO:0000313" key="2">
    <source>
        <dbReference type="EMBL" id="CAL1370837.1"/>
    </source>
</evidence>
<organism evidence="2 3">
    <name type="scientific">Linum trigynum</name>
    <dbReference type="NCBI Taxonomy" id="586398"/>
    <lineage>
        <taxon>Eukaryota</taxon>
        <taxon>Viridiplantae</taxon>
        <taxon>Streptophyta</taxon>
        <taxon>Embryophyta</taxon>
        <taxon>Tracheophyta</taxon>
        <taxon>Spermatophyta</taxon>
        <taxon>Magnoliopsida</taxon>
        <taxon>eudicotyledons</taxon>
        <taxon>Gunneridae</taxon>
        <taxon>Pentapetalae</taxon>
        <taxon>rosids</taxon>
        <taxon>fabids</taxon>
        <taxon>Malpighiales</taxon>
        <taxon>Linaceae</taxon>
        <taxon>Linum</taxon>
    </lineage>
</organism>
<feature type="compositionally biased region" description="Polar residues" evidence="1">
    <location>
        <begin position="50"/>
        <end position="68"/>
    </location>
</feature>
<accession>A0AAV2DC25</accession>
<feature type="compositionally biased region" description="Low complexity" evidence="1">
    <location>
        <begin position="88"/>
        <end position="101"/>
    </location>
</feature>
<gene>
    <name evidence="2" type="ORF">LTRI10_LOCUS12933</name>
</gene>
<dbReference type="Proteomes" id="UP001497516">
    <property type="component" value="Chromosome 2"/>
</dbReference>
<feature type="region of interest" description="Disordered" evidence="1">
    <location>
        <begin position="1"/>
        <end position="168"/>
    </location>
</feature>
<dbReference type="AlphaFoldDB" id="A0AAV2DC25"/>
<keyword evidence="3" id="KW-1185">Reference proteome</keyword>
<sequence length="168" mass="17618">MDEEDDQPRGTTQVNTPNVSHGGDRARANKPQDKLTQMPKTSKGAKEAGNGQTKKPINTAKNPLTTSDGVGKQGEAHPGSMDHLVSEQQQASPARQQAANQMDTGEGARIPQAPHPHFHLDANNKTLNAAALGRPPNIAIDEASNSGEVPNPTVNPASARTSDGCGHQ</sequence>
<reference evidence="2 3" key="1">
    <citation type="submission" date="2024-04" db="EMBL/GenBank/DDBJ databases">
        <authorList>
            <person name="Fracassetti M."/>
        </authorList>
    </citation>
    <scope>NUCLEOTIDE SEQUENCE [LARGE SCALE GENOMIC DNA]</scope>
</reference>
<feature type="compositionally biased region" description="Polar residues" evidence="1">
    <location>
        <begin position="143"/>
        <end position="161"/>
    </location>
</feature>
<protein>
    <submittedName>
        <fullName evidence="2">Uncharacterized protein</fullName>
    </submittedName>
</protein>
<feature type="compositionally biased region" description="Basic and acidic residues" evidence="1">
    <location>
        <begin position="22"/>
        <end position="33"/>
    </location>
</feature>